<proteinExistence type="predicted"/>
<sequence length="222" mass="25651">MDRLKNSGFYKLQFFITPEEFRGVLKLLEPAAAQFYQTNYARTEHDQDQVVEAYRSYYQYYIAADQRDGVHPSFVYSISVLPDQEKAGYFTRNEQVYFPYYGQWAEDKLPSILLSLPKGVQVDLEDERGKYYIYEDIRDRRPLTYMYFSEISGSIRTMTKPLRFSALEAGAMDEQKPSVRISPGAAQDLSNSWIFSKYGLRLQGKLGGTVNAQSVVKKDSNP</sequence>
<accession>A0ABX2DRP8</accession>
<keyword evidence="2" id="KW-1185">Reference proteome</keyword>
<name>A0ABX2DRP8_9BACL</name>
<evidence type="ECO:0000313" key="2">
    <source>
        <dbReference type="Proteomes" id="UP000711047"/>
    </source>
</evidence>
<dbReference type="Proteomes" id="UP000711047">
    <property type="component" value="Unassembled WGS sequence"/>
</dbReference>
<dbReference type="EMBL" id="JABMKX010000007">
    <property type="protein sequence ID" value="NQX46516.1"/>
    <property type="molecule type" value="Genomic_DNA"/>
</dbReference>
<reference evidence="1 2" key="1">
    <citation type="submission" date="2020-05" db="EMBL/GenBank/DDBJ databases">
        <title>Paenibacillus glebae, sp. nov., Paenibacillus humi sp. nov., Paenibacillus pedi sp. nov., Paenibacillus terrestris sp. nov. and Paenibacillus terricola sp. nov., isolated from a forest top soil sample.</title>
        <authorList>
            <person name="Qi S."/>
            <person name="Carlier A."/>
            <person name="Cnockaert M."/>
            <person name="Vandamme P."/>
        </authorList>
    </citation>
    <scope>NUCLEOTIDE SEQUENCE [LARGE SCALE GENOMIC DNA]</scope>
    <source>
        <strain evidence="1 2">LMG 29502</strain>
    </source>
</reference>
<comment type="caution">
    <text evidence="1">The sequence shown here is derived from an EMBL/GenBank/DDBJ whole genome shotgun (WGS) entry which is preliminary data.</text>
</comment>
<protein>
    <submittedName>
        <fullName evidence="1">Uncharacterized protein</fullName>
    </submittedName>
</protein>
<organism evidence="1 2">
    <name type="scientific">Paenibacillus tritici</name>
    <dbReference type="NCBI Taxonomy" id="1873425"/>
    <lineage>
        <taxon>Bacteria</taxon>
        <taxon>Bacillati</taxon>
        <taxon>Bacillota</taxon>
        <taxon>Bacilli</taxon>
        <taxon>Bacillales</taxon>
        <taxon>Paenibacillaceae</taxon>
        <taxon>Paenibacillus</taxon>
    </lineage>
</organism>
<evidence type="ECO:0000313" key="1">
    <source>
        <dbReference type="EMBL" id="NQX46516.1"/>
    </source>
</evidence>
<gene>
    <name evidence="1" type="ORF">HQN87_14335</name>
</gene>